<reference evidence="3 4" key="1">
    <citation type="journal article" date="2024" name="IMA Fungus">
        <title>IMA Genome - F19 : A genome assembly and annotation guide to empower mycologists, including annotated draft genome sequences of Ceratocystis pirilliformis, Diaporthe australafricana, Fusarium ophioides, Paecilomyces lecythidis, and Sporothrix stenoceras.</title>
        <authorList>
            <person name="Aylward J."/>
            <person name="Wilson A.M."/>
            <person name="Visagie C.M."/>
            <person name="Spraker J."/>
            <person name="Barnes I."/>
            <person name="Buitendag C."/>
            <person name="Ceriani C."/>
            <person name="Del Mar Angel L."/>
            <person name="du Plessis D."/>
            <person name="Fuchs T."/>
            <person name="Gasser K."/>
            <person name="Kramer D."/>
            <person name="Li W."/>
            <person name="Munsamy K."/>
            <person name="Piso A."/>
            <person name="Price J.L."/>
            <person name="Sonnekus B."/>
            <person name="Thomas C."/>
            <person name="van der Nest A."/>
            <person name="van Dijk A."/>
            <person name="van Heerden A."/>
            <person name="van Vuuren N."/>
            <person name="Yilmaz N."/>
            <person name="Duong T.A."/>
            <person name="van der Merwe N.A."/>
            <person name="Wingfield M.J."/>
            <person name="Wingfield B.D."/>
        </authorList>
    </citation>
    <scope>NUCLEOTIDE SEQUENCE [LARGE SCALE GENOMIC DNA]</scope>
    <source>
        <strain evidence="3 4">CMW 5346</strain>
    </source>
</reference>
<keyword evidence="1" id="KW-0175">Coiled coil</keyword>
<comment type="caution">
    <text evidence="3">The sequence shown here is derived from an EMBL/GenBank/DDBJ whole genome shotgun (WGS) entry which is preliminary data.</text>
</comment>
<evidence type="ECO:0000313" key="3">
    <source>
        <dbReference type="EMBL" id="KAL1899553.1"/>
    </source>
</evidence>
<evidence type="ECO:0000313" key="4">
    <source>
        <dbReference type="Proteomes" id="UP001583186"/>
    </source>
</evidence>
<evidence type="ECO:0000256" key="2">
    <source>
        <dbReference type="SAM" id="MobiDB-lite"/>
    </source>
</evidence>
<feature type="compositionally biased region" description="Low complexity" evidence="2">
    <location>
        <begin position="518"/>
        <end position="531"/>
    </location>
</feature>
<sequence>MSGRNPSPVGGGNLPPSAGSSSTPLQSPALATANVPPPQVTHPGLSRSTSASAVPSPRATESPSVVPALRPTATVQPCSSSAPPAPTLVLAPAPATAHVQSPAPMHIPASTQAQPARQYLQSQPSQQQLSRQSIDSDIVERRWQEPIQQQHQQTPRAQSMPQHVQTPPLQPQQHQQPSPQQQWRSSQSPFPANQTLPPGNSQPHQPPHGPPRPPDPVVVRRAPIVNPPLQVPPPARAELVFVDPRGGIPHPSPGHDYPRENPKIQDDYMRLTFAIEQSVSDAVRCAMRQNWQKCLLGTGFHQGFMLNALLDSVPPDVARGSVKDFGAKVVKNARVEFAAHLDTADIDEIAGLILAKASDRFLDAALEARLRTIDAKPLINALARAERLGYEPDDIVEEPVGGQERVIPQNLPEPQLAVPTQAPPPRKQCKMCNRVFDNEPPYVYHDSTGACTKYDSAPKDAHAPKPAAPRPSVATPSVPATNGAVRNHSIPPETLLPATRPIATPVRQPLSRHVSELQSSQQSASPPGSGQKNPAADPYAHLSEEQLAALNEELLKAEKIYSEKFREAELITNPLEKQTLVNNLRNSFGTRQSIIRKKWGVRLRERRTKAEIEAERVRMGLANDFSPVPGSSQAGPSYNSIKRMRTNDGSQHGSGSRSFESNGLRRKTPTPGYPLLETPRAQPLPRPADNEDDNMSDSSSDNDDIPARLPDSVRQSLSASQRM</sequence>
<evidence type="ECO:0000256" key="1">
    <source>
        <dbReference type="SAM" id="Coils"/>
    </source>
</evidence>
<feature type="compositionally biased region" description="Polar residues" evidence="2">
    <location>
        <begin position="647"/>
        <end position="661"/>
    </location>
</feature>
<gene>
    <name evidence="3" type="ORF">Sste5346_002955</name>
</gene>
<protein>
    <submittedName>
        <fullName evidence="3">Uncharacterized protein</fullName>
    </submittedName>
</protein>
<name>A0ABR3ZFR3_9PEZI</name>
<feature type="compositionally biased region" description="Low complexity" evidence="2">
    <location>
        <begin position="145"/>
        <end position="203"/>
    </location>
</feature>
<proteinExistence type="predicted"/>
<feature type="compositionally biased region" description="Low complexity" evidence="2">
    <location>
        <begin position="87"/>
        <end position="97"/>
    </location>
</feature>
<feature type="region of interest" description="Disordered" evidence="2">
    <location>
        <begin position="622"/>
        <end position="723"/>
    </location>
</feature>
<feature type="coiled-coil region" evidence="1">
    <location>
        <begin position="540"/>
        <end position="567"/>
    </location>
</feature>
<organism evidence="3 4">
    <name type="scientific">Sporothrix stenoceras</name>
    <dbReference type="NCBI Taxonomy" id="5173"/>
    <lineage>
        <taxon>Eukaryota</taxon>
        <taxon>Fungi</taxon>
        <taxon>Dikarya</taxon>
        <taxon>Ascomycota</taxon>
        <taxon>Pezizomycotina</taxon>
        <taxon>Sordariomycetes</taxon>
        <taxon>Sordariomycetidae</taxon>
        <taxon>Ophiostomatales</taxon>
        <taxon>Ophiostomataceae</taxon>
        <taxon>Sporothrix</taxon>
    </lineage>
</organism>
<dbReference type="Proteomes" id="UP001583186">
    <property type="component" value="Unassembled WGS sequence"/>
</dbReference>
<dbReference type="EMBL" id="JAWCUI010000012">
    <property type="protein sequence ID" value="KAL1899553.1"/>
    <property type="molecule type" value="Genomic_DNA"/>
</dbReference>
<feature type="compositionally biased region" description="Pro residues" evidence="2">
    <location>
        <begin position="204"/>
        <end position="216"/>
    </location>
</feature>
<feature type="compositionally biased region" description="Acidic residues" evidence="2">
    <location>
        <begin position="690"/>
        <end position="704"/>
    </location>
</feature>
<feature type="compositionally biased region" description="Low complexity" evidence="2">
    <location>
        <begin position="117"/>
        <end position="133"/>
    </location>
</feature>
<feature type="compositionally biased region" description="Polar residues" evidence="2">
    <location>
        <begin position="713"/>
        <end position="723"/>
    </location>
</feature>
<accession>A0ABR3ZFR3</accession>
<feature type="compositionally biased region" description="Polar residues" evidence="2">
    <location>
        <begin position="629"/>
        <end position="640"/>
    </location>
</feature>
<keyword evidence="4" id="KW-1185">Reference proteome</keyword>
<feature type="compositionally biased region" description="Polar residues" evidence="2">
    <location>
        <begin position="46"/>
        <end position="63"/>
    </location>
</feature>
<feature type="region of interest" description="Disordered" evidence="2">
    <location>
        <begin position="455"/>
        <end position="537"/>
    </location>
</feature>
<feature type="region of interest" description="Disordered" evidence="2">
    <location>
        <begin position="1"/>
        <end position="220"/>
    </location>
</feature>